<name>C1DVA9_SULAA</name>
<keyword evidence="6" id="KW-0862">Zinc</keyword>
<dbReference type="RefSeq" id="WP_012674993.1">
    <property type="nucleotide sequence ID" value="NC_012438.1"/>
</dbReference>
<comment type="catalytic activity">
    <reaction evidence="9">
        <text>S-methyl-5'-thioadenosine + phosphate = 5-(methylsulfanyl)-alpha-D-ribose 1-phosphate + adenine</text>
        <dbReference type="Rhea" id="RHEA:11852"/>
        <dbReference type="ChEBI" id="CHEBI:16708"/>
        <dbReference type="ChEBI" id="CHEBI:17509"/>
        <dbReference type="ChEBI" id="CHEBI:43474"/>
        <dbReference type="ChEBI" id="CHEBI:58533"/>
        <dbReference type="EC" id="2.4.2.28"/>
    </reaction>
    <physiologicalReaction direction="left-to-right" evidence="9">
        <dbReference type="Rhea" id="RHEA:11853"/>
    </physiologicalReaction>
</comment>
<dbReference type="Gene3D" id="3.60.140.10">
    <property type="entry name" value="CNF1/YfiH-like putative cysteine hydrolases"/>
    <property type="match status" value="1"/>
</dbReference>
<keyword evidence="3" id="KW-0808">Transferase</keyword>
<dbReference type="KEGG" id="saf:SULAZ_1073"/>
<dbReference type="PANTHER" id="PTHR30616">
    <property type="entry name" value="UNCHARACTERIZED PROTEIN YFIH"/>
    <property type="match status" value="1"/>
</dbReference>
<keyword evidence="4" id="KW-0479">Metal-binding</keyword>
<evidence type="ECO:0000256" key="5">
    <source>
        <dbReference type="ARBA" id="ARBA00022801"/>
    </source>
</evidence>
<dbReference type="InterPro" id="IPR003730">
    <property type="entry name" value="Cu_polyphenol_OxRdtase"/>
</dbReference>
<evidence type="ECO:0000256" key="6">
    <source>
        <dbReference type="ARBA" id="ARBA00022833"/>
    </source>
</evidence>
<evidence type="ECO:0000256" key="2">
    <source>
        <dbReference type="ARBA" id="ARBA00007353"/>
    </source>
</evidence>
<protein>
    <recommendedName>
        <fullName evidence="12">Purine nucleoside phosphorylase</fullName>
    </recommendedName>
</protein>
<evidence type="ECO:0000256" key="4">
    <source>
        <dbReference type="ARBA" id="ARBA00022723"/>
    </source>
</evidence>
<evidence type="ECO:0008006" key="12">
    <source>
        <dbReference type="Google" id="ProtNLM"/>
    </source>
</evidence>
<dbReference type="OrthoDB" id="4279at2"/>
<proteinExistence type="inferred from homology"/>
<evidence type="ECO:0000256" key="7">
    <source>
        <dbReference type="ARBA" id="ARBA00047989"/>
    </source>
</evidence>
<dbReference type="AlphaFoldDB" id="C1DVA9"/>
<comment type="catalytic activity">
    <reaction evidence="8">
        <text>adenosine + phosphate = alpha-D-ribose 1-phosphate + adenine</text>
        <dbReference type="Rhea" id="RHEA:27642"/>
        <dbReference type="ChEBI" id="CHEBI:16335"/>
        <dbReference type="ChEBI" id="CHEBI:16708"/>
        <dbReference type="ChEBI" id="CHEBI:43474"/>
        <dbReference type="ChEBI" id="CHEBI:57720"/>
        <dbReference type="EC" id="2.4.2.1"/>
    </reaction>
    <physiologicalReaction direction="left-to-right" evidence="8">
        <dbReference type="Rhea" id="RHEA:27643"/>
    </physiologicalReaction>
</comment>
<gene>
    <name evidence="10" type="ordered locus">SULAZ_1073</name>
</gene>
<dbReference type="GO" id="GO:0005507">
    <property type="term" value="F:copper ion binding"/>
    <property type="evidence" value="ECO:0007669"/>
    <property type="project" value="TreeGrafter"/>
</dbReference>
<dbReference type="CDD" id="cd16833">
    <property type="entry name" value="YfiH"/>
    <property type="match status" value="1"/>
</dbReference>
<organism evidence="10 11">
    <name type="scientific">Sulfurihydrogenibium azorense (strain DSM 15241 / OCM 825 / Az-Fu1)</name>
    <dbReference type="NCBI Taxonomy" id="204536"/>
    <lineage>
        <taxon>Bacteria</taxon>
        <taxon>Pseudomonadati</taxon>
        <taxon>Aquificota</taxon>
        <taxon>Aquificia</taxon>
        <taxon>Aquificales</taxon>
        <taxon>Hydrogenothermaceae</taxon>
        <taxon>Sulfurihydrogenibium</taxon>
    </lineage>
</organism>
<comment type="similarity">
    <text evidence="2">Belongs to the purine nucleoside phosphorylase YfiH/LACC1 family.</text>
</comment>
<dbReference type="GO" id="GO:0016787">
    <property type="term" value="F:hydrolase activity"/>
    <property type="evidence" value="ECO:0007669"/>
    <property type="project" value="UniProtKB-KW"/>
</dbReference>
<dbReference type="HOGENOM" id="CLU_065784_0_2_0"/>
<sequence length="208" mass="23533">MRLLTFDNILIAFTEKQDLNQREEKNRLPVQLSLGVDTIHIPNQKHTNKVVKVEEDLNQECDGIYTNKENTAVGVLTADCIPIVLFNSREIVVIHAGWKGLFGGIIENGFSLLKDKRAKAFIGACIRGCCYEVDKQFVNNLNISDKFYKIYNDKPYLDLVSAAVDKLIKLSVKDIYDLGECTKCSGKFFSYRNGDFESRILTAAVIKE</sequence>
<dbReference type="InterPro" id="IPR011324">
    <property type="entry name" value="Cytotoxic_necrot_fac-like_cat"/>
</dbReference>
<evidence type="ECO:0000256" key="1">
    <source>
        <dbReference type="ARBA" id="ARBA00000553"/>
    </source>
</evidence>
<evidence type="ECO:0000256" key="3">
    <source>
        <dbReference type="ARBA" id="ARBA00022679"/>
    </source>
</evidence>
<accession>C1DVA9</accession>
<evidence type="ECO:0000256" key="9">
    <source>
        <dbReference type="ARBA" id="ARBA00049893"/>
    </source>
</evidence>
<dbReference type="Pfam" id="PF02578">
    <property type="entry name" value="Cu-oxidase_4"/>
    <property type="match status" value="1"/>
</dbReference>
<dbReference type="EMBL" id="CP001229">
    <property type="protein sequence ID" value="ACN99684.1"/>
    <property type="molecule type" value="Genomic_DNA"/>
</dbReference>
<comment type="catalytic activity">
    <reaction evidence="1">
        <text>inosine + phosphate = alpha-D-ribose 1-phosphate + hypoxanthine</text>
        <dbReference type="Rhea" id="RHEA:27646"/>
        <dbReference type="ChEBI" id="CHEBI:17368"/>
        <dbReference type="ChEBI" id="CHEBI:17596"/>
        <dbReference type="ChEBI" id="CHEBI:43474"/>
        <dbReference type="ChEBI" id="CHEBI:57720"/>
        <dbReference type="EC" id="2.4.2.1"/>
    </reaction>
    <physiologicalReaction direction="left-to-right" evidence="1">
        <dbReference type="Rhea" id="RHEA:27647"/>
    </physiologicalReaction>
</comment>
<dbReference type="SUPFAM" id="SSF64438">
    <property type="entry name" value="CNF1/YfiH-like putative cysteine hydrolases"/>
    <property type="match status" value="1"/>
</dbReference>
<comment type="catalytic activity">
    <reaction evidence="7">
        <text>adenosine + H2O + H(+) = inosine + NH4(+)</text>
        <dbReference type="Rhea" id="RHEA:24408"/>
        <dbReference type="ChEBI" id="CHEBI:15377"/>
        <dbReference type="ChEBI" id="CHEBI:15378"/>
        <dbReference type="ChEBI" id="CHEBI:16335"/>
        <dbReference type="ChEBI" id="CHEBI:17596"/>
        <dbReference type="ChEBI" id="CHEBI:28938"/>
        <dbReference type="EC" id="3.5.4.4"/>
    </reaction>
    <physiologicalReaction direction="left-to-right" evidence="7">
        <dbReference type="Rhea" id="RHEA:24409"/>
    </physiologicalReaction>
</comment>
<dbReference type="InterPro" id="IPR038371">
    <property type="entry name" value="Cu_polyphenol_OxRdtase_sf"/>
</dbReference>
<keyword evidence="11" id="KW-1185">Reference proteome</keyword>
<dbReference type="Proteomes" id="UP000001369">
    <property type="component" value="Chromosome"/>
</dbReference>
<dbReference type="PANTHER" id="PTHR30616:SF2">
    <property type="entry name" value="PURINE NUCLEOSIDE PHOSPHORYLASE LACC1"/>
    <property type="match status" value="1"/>
</dbReference>
<evidence type="ECO:0000313" key="11">
    <source>
        <dbReference type="Proteomes" id="UP000001369"/>
    </source>
</evidence>
<evidence type="ECO:0000256" key="8">
    <source>
        <dbReference type="ARBA" id="ARBA00048968"/>
    </source>
</evidence>
<reference evidence="10 11" key="1">
    <citation type="journal article" date="2009" name="J. Bacteriol.">
        <title>Complete and draft genome sequences of six members of the Aquificales.</title>
        <authorList>
            <person name="Reysenbach A.L."/>
            <person name="Hamamura N."/>
            <person name="Podar M."/>
            <person name="Griffiths E."/>
            <person name="Ferreira S."/>
            <person name="Hochstein R."/>
            <person name="Heidelberg J."/>
            <person name="Johnson J."/>
            <person name="Mead D."/>
            <person name="Pohorille A."/>
            <person name="Sarmiento M."/>
            <person name="Schweighofer K."/>
            <person name="Seshadri R."/>
            <person name="Voytek M.A."/>
        </authorList>
    </citation>
    <scope>NUCLEOTIDE SEQUENCE [LARGE SCALE GENOMIC DNA]</scope>
    <source>
        <strain evidence="11">Az-Fu1 / DSM 15241 / OCM 825</strain>
    </source>
</reference>
<dbReference type="STRING" id="204536.SULAZ_1073"/>
<keyword evidence="5" id="KW-0378">Hydrolase</keyword>
<dbReference type="eggNOG" id="COG1496">
    <property type="taxonomic scope" value="Bacteria"/>
</dbReference>
<evidence type="ECO:0000313" key="10">
    <source>
        <dbReference type="EMBL" id="ACN99684.1"/>
    </source>
</evidence>
<dbReference type="GO" id="GO:0017061">
    <property type="term" value="F:S-methyl-5-thioadenosine phosphorylase activity"/>
    <property type="evidence" value="ECO:0007669"/>
    <property type="project" value="UniProtKB-EC"/>
</dbReference>